<gene>
    <name evidence="5" type="ORF">BS50DRAFT_589756</name>
</gene>
<evidence type="ECO:0000256" key="1">
    <source>
        <dbReference type="SAM" id="MobiDB-lite"/>
    </source>
</evidence>
<feature type="region of interest" description="Disordered" evidence="1">
    <location>
        <begin position="504"/>
        <end position="600"/>
    </location>
</feature>
<dbReference type="Pfam" id="PF23865">
    <property type="entry name" value="DUF7223"/>
    <property type="match status" value="1"/>
</dbReference>
<evidence type="ECO:0000313" key="5">
    <source>
        <dbReference type="EMBL" id="PSN65344.1"/>
    </source>
</evidence>
<dbReference type="EMBL" id="KZ678137">
    <property type="protein sequence ID" value="PSN65344.1"/>
    <property type="molecule type" value="Genomic_DNA"/>
</dbReference>
<dbReference type="OrthoDB" id="160645at2759"/>
<proteinExistence type="predicted"/>
<reference evidence="5 6" key="1">
    <citation type="journal article" date="2018" name="Front. Microbiol.">
        <title>Genome-Wide Analysis of Corynespora cassiicola Leaf Fall Disease Putative Effectors.</title>
        <authorList>
            <person name="Lopez D."/>
            <person name="Ribeiro S."/>
            <person name="Label P."/>
            <person name="Fumanal B."/>
            <person name="Venisse J.S."/>
            <person name="Kohler A."/>
            <person name="de Oliveira R.R."/>
            <person name="Labutti K."/>
            <person name="Lipzen A."/>
            <person name="Lail K."/>
            <person name="Bauer D."/>
            <person name="Ohm R.A."/>
            <person name="Barry K.W."/>
            <person name="Spatafora J."/>
            <person name="Grigoriev I.V."/>
            <person name="Martin F.M."/>
            <person name="Pujade-Renaud V."/>
        </authorList>
    </citation>
    <scope>NUCLEOTIDE SEQUENCE [LARGE SCALE GENOMIC DNA]</scope>
    <source>
        <strain evidence="5 6">Philippines</strain>
    </source>
</reference>
<feature type="compositionally biased region" description="Acidic residues" evidence="1">
    <location>
        <begin position="515"/>
        <end position="549"/>
    </location>
</feature>
<evidence type="ECO:0000259" key="3">
    <source>
        <dbReference type="Pfam" id="PF22974"/>
    </source>
</evidence>
<dbReference type="InterPro" id="IPR054293">
    <property type="entry name" value="DUF7029"/>
</dbReference>
<protein>
    <submittedName>
        <fullName evidence="5">Uncharacterized protein</fullName>
    </submittedName>
</protein>
<dbReference type="STRING" id="1448308.A0A2T2NIT6"/>
<name>A0A2T2NIT6_CORCC</name>
<dbReference type="AlphaFoldDB" id="A0A2T2NIT6"/>
<keyword evidence="2" id="KW-0732">Signal</keyword>
<dbReference type="Pfam" id="PF22974">
    <property type="entry name" value="DUF7029"/>
    <property type="match status" value="1"/>
</dbReference>
<feature type="domain" description="DUF7029" evidence="3">
    <location>
        <begin position="106"/>
        <end position="209"/>
    </location>
</feature>
<accession>A0A2T2NIT6</accession>
<sequence length="620" mass="67555">MFFNSRSLFKAALVSAFMLEAGAIELKPISSPSDMFPPQNQRRANQPPAVELLPIEDPGVMFHGRSLKRELPRDACFKPHKENSFYWGAYAGDNIYVANFTLSALDEDDYILPVENFAKTLKSIKCGTPGEPMIIEFSDAESLKFAKESWKWIDDKDINHFTLVTEPDQCYPGDNRSPYVVSDIKFDENKLMATITAEEKPWEKVAKNFKLHVGHEYVNPATANVTHPHLKRAEGKTMDISHSFNANLFEYAKDSSETKGMALSADAEITTAGAIVADFDLEVALFIPKDLSIKISPQDVTADFILSLTADGTLGKALDWTMKPEIEIPIGAINIKKILEIGPFVTMGVHFGSSALEGTGTMKAGAKAKLSNDAHVDVKLRHPEENSIDGWKPEFEKIDPTFSAEIGGDVRAWGELGITIKAEAFGAWGYQVGVDAQLPYFQANMKGMYDDFGVCGTQKTLGVEINSDVGINVNLNAGKVDEAPDFQKDLFETSWPIFTTCIGVGDDNAKATDVPEPEPTEQPEPEPTEQPEPEPTEQPEPEPTEEPEPTDAPAEKGPVETPESAITDAPKPTVGPIMTGGGLVGTGTAGGSGSAGFPMTAANTTFLKMPRRMPSPTRLY</sequence>
<organism evidence="5 6">
    <name type="scientific">Corynespora cassiicola Philippines</name>
    <dbReference type="NCBI Taxonomy" id="1448308"/>
    <lineage>
        <taxon>Eukaryota</taxon>
        <taxon>Fungi</taxon>
        <taxon>Dikarya</taxon>
        <taxon>Ascomycota</taxon>
        <taxon>Pezizomycotina</taxon>
        <taxon>Dothideomycetes</taxon>
        <taxon>Pleosporomycetidae</taxon>
        <taxon>Pleosporales</taxon>
        <taxon>Corynesporascaceae</taxon>
        <taxon>Corynespora</taxon>
    </lineage>
</organism>
<feature type="chain" id="PRO_5015498351" evidence="2">
    <location>
        <begin position="24"/>
        <end position="620"/>
    </location>
</feature>
<feature type="domain" description="DUF7223" evidence="4">
    <location>
        <begin position="238"/>
        <end position="502"/>
    </location>
</feature>
<dbReference type="InterPro" id="IPR055647">
    <property type="entry name" value="DUF7223"/>
</dbReference>
<keyword evidence="6" id="KW-1185">Reference proteome</keyword>
<evidence type="ECO:0000259" key="4">
    <source>
        <dbReference type="Pfam" id="PF23865"/>
    </source>
</evidence>
<dbReference type="Proteomes" id="UP000240883">
    <property type="component" value="Unassembled WGS sequence"/>
</dbReference>
<evidence type="ECO:0000256" key="2">
    <source>
        <dbReference type="SAM" id="SignalP"/>
    </source>
</evidence>
<feature type="compositionally biased region" description="Gly residues" evidence="1">
    <location>
        <begin position="578"/>
        <end position="594"/>
    </location>
</feature>
<feature type="signal peptide" evidence="2">
    <location>
        <begin position="1"/>
        <end position="23"/>
    </location>
</feature>
<evidence type="ECO:0000313" key="6">
    <source>
        <dbReference type="Proteomes" id="UP000240883"/>
    </source>
</evidence>